<dbReference type="SUPFAM" id="SSF81301">
    <property type="entry name" value="Nucleotidyltransferase"/>
    <property type="match status" value="1"/>
</dbReference>
<feature type="compositionally biased region" description="Polar residues" evidence="12">
    <location>
        <begin position="1729"/>
        <end position="1746"/>
    </location>
</feature>
<comment type="caution">
    <text evidence="14">The sequence shown here is derived from an EMBL/GenBank/DDBJ whole genome shotgun (WGS) entry which is preliminary data.</text>
</comment>
<comment type="subunit">
    <text evidence="10">Homodimer. Forms a heterotrimer with a catalytic subunit PAN2 to form the poly(A)-nuclease (PAN) deadenylation complex. Interacts (via PAM-2 motif) with poly(A)-binding protein PAB1 (via PABC domain), conferring substrate specificity of the enzyme complex.</text>
</comment>
<dbReference type="GO" id="GO:0008270">
    <property type="term" value="F:zinc ion binding"/>
    <property type="evidence" value="ECO:0007669"/>
    <property type="project" value="UniProtKB-KW"/>
</dbReference>
<feature type="region of interest" description="Disordered" evidence="12">
    <location>
        <begin position="1226"/>
        <end position="1248"/>
    </location>
</feature>
<dbReference type="GO" id="GO:0000289">
    <property type="term" value="P:nuclear-transcribed mRNA poly(A) tail shortening"/>
    <property type="evidence" value="ECO:0007669"/>
    <property type="project" value="UniProtKB-UniRule"/>
</dbReference>
<evidence type="ECO:0000256" key="4">
    <source>
        <dbReference type="ARBA" id="ARBA00022664"/>
    </source>
</evidence>
<dbReference type="Pfam" id="PF03828">
    <property type="entry name" value="PAP_assoc"/>
    <property type="match status" value="1"/>
</dbReference>
<comment type="caution">
    <text evidence="10">Lacks conserved residue(s) required for the propagation of feature annotation.</text>
</comment>
<accession>A0A9Q5HTT6</accession>
<feature type="compositionally biased region" description="Low complexity" evidence="12">
    <location>
        <begin position="1575"/>
        <end position="1592"/>
    </location>
</feature>
<evidence type="ECO:0000313" key="15">
    <source>
        <dbReference type="Proteomes" id="UP000757232"/>
    </source>
</evidence>
<dbReference type="SUPFAM" id="SSF56112">
    <property type="entry name" value="Protein kinase-like (PK-like)"/>
    <property type="match status" value="1"/>
</dbReference>
<keyword evidence="5 11" id="KW-0479">Metal-binding</keyword>
<feature type="binding site" evidence="10">
    <location>
        <position position="284"/>
    </location>
    <ligand>
        <name>ATP</name>
        <dbReference type="ChEBI" id="CHEBI:30616"/>
    </ligand>
</feature>
<evidence type="ECO:0000256" key="6">
    <source>
        <dbReference type="ARBA" id="ARBA00022741"/>
    </source>
</evidence>
<dbReference type="InterPro" id="IPR043519">
    <property type="entry name" value="NT_sf"/>
</dbReference>
<feature type="domain" description="C3H1-type" evidence="13">
    <location>
        <begin position="41"/>
        <end position="70"/>
    </location>
</feature>
<dbReference type="InterPro" id="IPR030844">
    <property type="entry name" value="PAN3"/>
</dbReference>
<evidence type="ECO:0000256" key="5">
    <source>
        <dbReference type="ARBA" id="ARBA00022723"/>
    </source>
</evidence>
<dbReference type="Gene3D" id="6.10.250.3160">
    <property type="match status" value="1"/>
</dbReference>
<comment type="domain">
    <text evidence="10">The pseudokinase domain, the coiled-coil (CC), and C-terminal knob domain (CK) form a structural unit (PKC) that forms an extensive high-affinity interaction surface for PAN2.</text>
</comment>
<dbReference type="InterPro" id="IPR000571">
    <property type="entry name" value="Znf_CCCH"/>
</dbReference>
<dbReference type="CDD" id="cd05402">
    <property type="entry name" value="NT_PAP_TUTase"/>
    <property type="match status" value="1"/>
</dbReference>
<dbReference type="PROSITE" id="PS50103">
    <property type="entry name" value="ZF_C3H1"/>
    <property type="match status" value="1"/>
</dbReference>
<keyword evidence="11" id="KW-0863">Zinc-finger</keyword>
<dbReference type="InterPro" id="IPR011009">
    <property type="entry name" value="Kinase-like_dom_sf"/>
</dbReference>
<sequence>MASFFSTPPRNAAIKIVAPDAKSQDSNRSSSPKNPATPRKDSTQRQCRNILIHGYCKYEGKGCAYQHPPRNEPQHGLDPACARDEPALLTSASTGGTSISLQAVNAPVFVPRNMASPPAIEGTAVYTTPPATGGTDGYESYQQPDLTVQVPVGISSYDGVAQQMEQMTFTDYGEHLEDNEYAHHDYNGIGGIGALNYHLYTLPVPKSEGRKFFISDDVREELLKRSEIVHQGSAPGLPLPEEVQGYHSLAPLEMPNSEKRKALNWSTTTYKAIKTSDGRAYALRRIENFRLMNEQAFTVLEKWTKLRHPSIVSVREAFTTLAFGDNSLVVVYNFHPNAQSLAELHFKSNRPYQGGRAQPERISEATLWSYIFQVASAMKAVHDAGLAVRMVDASKILLTGNNRVRISSCAIFDILLYDTRQDVFLMQQEDMIMFAKLIMSLACNNPAAVSNVHKSLDHVHRFYPGNIKDVIHFLMKAPGPLKNIQGLFDAFGGKLVLEMDAAHATVDRLEGELMGELENARLVRLLCKFGFINERPEFDRDPRWSETGDRYIIKLFRDYVFHSVDESGNPVVNLGHVLTNLNKLDAGSEERLMLVSRDEQSCLVVTYKEIKNCIEAAFGYVGLKTPLSFRVRLLGTDSDSHLLSFHSIYWLWFGFGKERGRRGMPSACPLVPTAVVAVLLSPAPAAQSVELNSPIAVCLRRSDDLLLPTVEELAVKEDVRKLLERLIRTIEPQSRLLSFGSTANGFSLRNSDMDLVCLIDSEEKLSTSDLVTMVGDLLERGSCFRSSILGRVNLLYSCKYAETKFHVKPLPHARIPIVKLSLDPSPGLPLGIACDIGFENRLALENTRLLLCYSLVDPTRVRTLVLFLIYFLVHVKNPPVLPNLQQIPPLHPIPPEEHHMGNNNIWFFDDIELLRQRWKSQNTESVGELLIDFFRYYAKDFMYNTGVASIRAGLLRKEVKGWQNDNDPRFKGGGERNRLCIEDPFEMDYNVARCVTRDGLYIIRGEFMRASRILQLKQEHGYSVLAHLCEERDDSLTKPNGPYNTTFVPPRLSFPPQTPYSVGSHAFRPNGTPARDRLSPPWKVLKQNDPPILPSSVSPQEPPEHMAPKRIKFTSPPPPEAPDQDVASFESRLSQGLSLATSSTEAREQENAYMSSSSNSEVLSDDARSDIAQEDDAKSIQSFAGEPSSSRSRLPPGEEQQPFSSSSVPHRLSDEQLAMAYHQANFRTQEDVTPTPFAHGQYPRGRRPARAVNDIAQGLPPVSYRGHPNELRRFTFPGKSDGLRRSNSGPARAHHAPRLNFGTASVAQQMPFNVPLPPSPVHASLSSSPTIYYETNAQATGNSMYSPAPAALPINLTLYQQQFYLAHAYAQAHSQALAHSQQMSEPESLGDASGGQGHLGTRPVHSHTRSTSTIVGPPTPAVSSFSVSQAQSSPNDSSQQSSPSQSPGPTQTAFGRLPAIQPLQSINVLPSPTQSPLSSSFGSSSASSRSPQHVSVSRQSHPHFCSPHLSSQLSQFTRRHPQTPTHIHSFMQAQMHAQQSPFGAFGSSSDPSSLDLASPTDSPVSSGSSQGGSVSGSAGSPGSLSPVSSASPRTADISSPRVASPERRSQKQENISDHQQRHHHDQNISQQPYERKHQPITQRHVQPTYRKQPFTQARAHRVTVPMRGEGRAEIGQPEEVENVPNPNKPPDAMDRSSPSSRSSQPQSPRVLDSSSPDQARSLISPISPYPSTGSSIGSSHPVQMTEANPCMDLPTLRRIEEETRDECEEAEKSAQEWERVAAAVSRLQL</sequence>
<feature type="compositionally biased region" description="Low complexity" evidence="12">
    <location>
        <begin position="1470"/>
        <end position="1499"/>
    </location>
</feature>
<dbReference type="PANTHER" id="PTHR12272:SF11">
    <property type="entry name" value="PAN2-PAN3 DEADENYLATION COMPLEX SUBUNIT PAN3"/>
    <property type="match status" value="1"/>
</dbReference>
<feature type="region of interest" description="Knob domain" evidence="10">
    <location>
        <begin position="532"/>
        <end position="1789"/>
    </location>
</feature>
<comment type="similarity">
    <text evidence="2">Belongs to the DNA polymerase type-B-like family.</text>
</comment>
<keyword evidence="3 10" id="KW-0963">Cytoplasm</keyword>
<feature type="compositionally biased region" description="Basic and acidic residues" evidence="12">
    <location>
        <begin position="1165"/>
        <end position="1178"/>
    </location>
</feature>
<evidence type="ECO:0000256" key="1">
    <source>
        <dbReference type="ARBA" id="ARBA00004496"/>
    </source>
</evidence>
<feature type="coiled-coil region" evidence="10">
    <location>
        <begin position="493"/>
        <end position="531"/>
    </location>
</feature>
<reference evidence="14" key="1">
    <citation type="submission" date="2016-06" db="EMBL/GenBank/DDBJ databases">
        <title>Draft Genome sequence of the fungus Inonotus baumii.</title>
        <authorList>
            <person name="Zhu H."/>
            <person name="Lin W."/>
        </authorList>
    </citation>
    <scope>NUCLEOTIDE SEQUENCE</scope>
    <source>
        <strain evidence="14">821</strain>
    </source>
</reference>
<dbReference type="GO" id="GO:0006397">
    <property type="term" value="P:mRNA processing"/>
    <property type="evidence" value="ECO:0007669"/>
    <property type="project" value="UniProtKB-KW"/>
</dbReference>
<evidence type="ECO:0000256" key="9">
    <source>
        <dbReference type="ARBA" id="ARBA00023054"/>
    </source>
</evidence>
<feature type="region of interest" description="Disordered" evidence="12">
    <location>
        <begin position="1034"/>
        <end position="1209"/>
    </location>
</feature>
<gene>
    <name evidence="10" type="primary">PAN3</name>
    <name evidence="14" type="ORF">A7U60_g7005</name>
</gene>
<organism evidence="14 15">
    <name type="scientific">Sanghuangporus baumii</name>
    <name type="common">Phellinus baumii</name>
    <dbReference type="NCBI Taxonomy" id="108892"/>
    <lineage>
        <taxon>Eukaryota</taxon>
        <taxon>Fungi</taxon>
        <taxon>Dikarya</taxon>
        <taxon>Basidiomycota</taxon>
        <taxon>Agaricomycotina</taxon>
        <taxon>Agaricomycetes</taxon>
        <taxon>Hymenochaetales</taxon>
        <taxon>Hymenochaetaceae</taxon>
        <taxon>Sanghuangporus</taxon>
    </lineage>
</organism>
<dbReference type="GO" id="GO:0008143">
    <property type="term" value="F:poly(A) binding"/>
    <property type="evidence" value="ECO:0007669"/>
    <property type="project" value="TreeGrafter"/>
</dbReference>
<evidence type="ECO:0000259" key="13">
    <source>
        <dbReference type="PROSITE" id="PS50103"/>
    </source>
</evidence>
<feature type="compositionally biased region" description="Low complexity" evidence="12">
    <location>
        <begin position="1695"/>
        <end position="1709"/>
    </location>
</feature>
<comment type="domain">
    <text evidence="10">Contains a pseudokinase domain. The protein kinase domain is predicted to be catalytically inactive because some of the residues important for catalytic activity are substituted and it lacks the equivalent of the binding site for a peptide substrate. However, it has retained an ATP-binding site and ATP-binding is required for mRNA degradation, stimulating the activity of the PAN2 nuclease in vitro. The nucleotide-binding site is juxtaposed to the RNase active site of PAN2 in the complex and may actually bind nucleosides of a poly(A) RNA rather than ATP, feeding the poly(A)-tail to the active site of the deadenylase and thus increasing the efficiency with which this distributive enzyme degrades oligo(A) RNAs.</text>
</comment>
<feature type="compositionally biased region" description="Low complexity" evidence="12">
    <location>
        <begin position="1541"/>
        <end position="1568"/>
    </location>
</feature>
<dbReference type="Gene3D" id="1.10.1410.10">
    <property type="match status" value="1"/>
</dbReference>
<feature type="region of interest" description="Disordered" evidence="12">
    <location>
        <begin position="1378"/>
        <end position="1455"/>
    </location>
</feature>
<evidence type="ECO:0000256" key="2">
    <source>
        <dbReference type="ARBA" id="ARBA00008593"/>
    </source>
</evidence>
<feature type="zinc finger region" description="C3H1-type" evidence="11">
    <location>
        <begin position="41"/>
        <end position="70"/>
    </location>
</feature>
<evidence type="ECO:0000256" key="10">
    <source>
        <dbReference type="HAMAP-Rule" id="MF_03181"/>
    </source>
</evidence>
<keyword evidence="11" id="KW-0862">Zinc</keyword>
<evidence type="ECO:0000256" key="7">
    <source>
        <dbReference type="ARBA" id="ARBA00022840"/>
    </source>
</evidence>
<feature type="compositionally biased region" description="Polar residues" evidence="12">
    <location>
        <begin position="1131"/>
        <end position="1144"/>
    </location>
</feature>
<dbReference type="SUPFAM" id="SSF81631">
    <property type="entry name" value="PAP/OAS1 substrate-binding domain"/>
    <property type="match status" value="1"/>
</dbReference>
<dbReference type="InterPro" id="IPR054708">
    <property type="entry name" value="MTPAP-like_central"/>
</dbReference>
<dbReference type="PANTHER" id="PTHR12272">
    <property type="entry name" value="DEADENYLATION COMPLEX SUBUNIT PAN3"/>
    <property type="match status" value="1"/>
</dbReference>
<protein>
    <recommendedName>
        <fullName evidence="10">PAN2-PAN3 deadenylation complex subunit PAN3</fullName>
    </recommendedName>
    <alternativeName>
        <fullName evidence="10">PAB1P-dependent poly(A)-specific ribonuclease</fullName>
    </alternativeName>
    <alternativeName>
        <fullName evidence="10">Poly(A)-nuclease deadenylation complex subunit 3</fullName>
        <shortName evidence="10">PAN deadenylation complex subunit 3</shortName>
    </alternativeName>
</protein>
<evidence type="ECO:0000256" key="3">
    <source>
        <dbReference type="ARBA" id="ARBA00022490"/>
    </source>
</evidence>
<comment type="function">
    <text evidence="10">Regulatory subunit of the poly(A)-nuclease (PAN) deadenylation complex, one of two cytoplasmic mRNA deadenylases involved in mRNA turnover. PAN specifically shortens poly(A) tails of RNA and the activity is stimulated by poly(A)-binding protein PAB1. PAN deadenylation is followed by rapid degradation of the shortened mRNA tails by the CCR4-NOT complex. Deadenylated mRNAs are then degraded by two alternative mechanisms, namely exosome-mediated 3'-5' exonucleolytic degradation, or deadenlyation-dependent mRNA decaping and subsequent 5'-3' exonucleolytic degradation by XRN1. May also be involved in post-transcriptional maturation of mRNA poly(A) tails. PAN3 acts as a positive regulator for PAN activity, recruiting the catalytic subunit PAN2 to mRNA via its interaction with RNA and with PAB1.</text>
</comment>
<feature type="region of interest" description="Disordered" evidence="12">
    <location>
        <begin position="1467"/>
        <end position="1521"/>
    </location>
</feature>
<comment type="domain">
    <text evidence="10">The N-terminal zinc finger binds to poly(A) RNA.</text>
</comment>
<dbReference type="Gene3D" id="1.10.510.10">
    <property type="entry name" value="Transferase(Phosphotransferase) domain 1"/>
    <property type="match status" value="1"/>
</dbReference>
<keyword evidence="7 10" id="KW-0067">ATP-binding</keyword>
<dbReference type="Gene3D" id="1.10.287.3700">
    <property type="match status" value="1"/>
</dbReference>
<keyword evidence="6 10" id="KW-0547">Nucleotide-binding</keyword>
<dbReference type="GO" id="GO:0005524">
    <property type="term" value="F:ATP binding"/>
    <property type="evidence" value="ECO:0007669"/>
    <property type="project" value="UniProtKB-UniRule"/>
</dbReference>
<dbReference type="GO" id="GO:0016779">
    <property type="term" value="F:nucleotidyltransferase activity"/>
    <property type="evidence" value="ECO:0007669"/>
    <property type="project" value="UniProtKB-ARBA"/>
</dbReference>
<dbReference type="Pfam" id="PF18101">
    <property type="entry name" value="Pan3_CK"/>
    <property type="match status" value="1"/>
</dbReference>
<feature type="binding site" evidence="10">
    <location>
        <begin position="394"/>
        <end position="395"/>
    </location>
    <ligand>
        <name>ATP</name>
        <dbReference type="ChEBI" id="CHEBI:30616"/>
    </ligand>
</feature>
<name>A0A9Q5HTT6_SANBA</name>
<feature type="compositionally biased region" description="Basic and acidic residues" evidence="12">
    <location>
        <begin position="1604"/>
        <end position="1619"/>
    </location>
</feature>
<evidence type="ECO:0000256" key="8">
    <source>
        <dbReference type="ARBA" id="ARBA00022842"/>
    </source>
</evidence>
<feature type="region of interest" description="Disordered" evidence="12">
    <location>
        <begin position="1"/>
        <end position="45"/>
    </location>
</feature>
<keyword evidence="4 10" id="KW-0507">mRNA processing</keyword>
<keyword evidence="9 10" id="KW-0175">Coiled coil</keyword>
<keyword evidence="8" id="KW-0460">Magnesium</keyword>
<feature type="compositionally biased region" description="Polar residues" evidence="12">
    <location>
        <begin position="24"/>
        <end position="34"/>
    </location>
</feature>
<dbReference type="HAMAP" id="MF_03181">
    <property type="entry name" value="PAN3"/>
    <property type="match status" value="1"/>
</dbReference>
<dbReference type="Gene3D" id="1.20.5.5160">
    <property type="match status" value="1"/>
</dbReference>
<dbReference type="Pfam" id="PF25586">
    <property type="entry name" value="zf-CCCH_PAN3"/>
    <property type="match status" value="1"/>
</dbReference>
<dbReference type="Gene3D" id="3.30.460.10">
    <property type="entry name" value="Beta Polymerase, domain 2"/>
    <property type="match status" value="1"/>
</dbReference>
<evidence type="ECO:0000256" key="12">
    <source>
        <dbReference type="SAM" id="MobiDB-lite"/>
    </source>
</evidence>
<proteinExistence type="inferred from homology"/>
<dbReference type="GO" id="GO:0031251">
    <property type="term" value="C:PAN complex"/>
    <property type="evidence" value="ECO:0007669"/>
    <property type="project" value="UniProtKB-UniRule"/>
</dbReference>
<dbReference type="InterPro" id="IPR041332">
    <property type="entry name" value="Pan3_CK"/>
</dbReference>
<dbReference type="Proteomes" id="UP000757232">
    <property type="component" value="Unassembled WGS sequence"/>
</dbReference>
<feature type="compositionally biased region" description="Polar residues" evidence="12">
    <location>
        <begin position="1508"/>
        <end position="1521"/>
    </location>
</feature>
<feature type="region of interest" description="Disordered" evidence="12">
    <location>
        <begin position="1275"/>
        <end position="1296"/>
    </location>
</feature>
<feature type="compositionally biased region" description="Polar residues" evidence="12">
    <location>
        <begin position="1179"/>
        <end position="1192"/>
    </location>
</feature>
<dbReference type="OrthoDB" id="204958at2759"/>
<dbReference type="Pfam" id="PF22600">
    <property type="entry name" value="MTPAP-like_central"/>
    <property type="match status" value="1"/>
</dbReference>
<keyword evidence="15" id="KW-1185">Reference proteome</keyword>
<dbReference type="InterPro" id="IPR002058">
    <property type="entry name" value="PAP_assoc"/>
</dbReference>
<dbReference type="EMBL" id="LNZH02000206">
    <property type="protein sequence ID" value="OCB85873.1"/>
    <property type="molecule type" value="Genomic_DNA"/>
</dbReference>
<feature type="region of interest" description="Disordered" evidence="12">
    <location>
        <begin position="1541"/>
        <end position="1754"/>
    </location>
</feature>
<comment type="similarity">
    <text evidence="10">Belongs to the protein kinase superfamily. PAN3 family.</text>
</comment>
<feature type="compositionally biased region" description="Low complexity" evidence="12">
    <location>
        <begin position="1421"/>
        <end position="1451"/>
    </location>
</feature>
<evidence type="ECO:0000256" key="11">
    <source>
        <dbReference type="PROSITE-ProRule" id="PRU00723"/>
    </source>
</evidence>
<evidence type="ECO:0000313" key="14">
    <source>
        <dbReference type="EMBL" id="OCB85873.1"/>
    </source>
</evidence>
<dbReference type="FunFam" id="1.10.287.3700:FF:000001">
    <property type="entry name" value="PAN2-PAN3 deadenylation complex subunit PAN3"/>
    <property type="match status" value="1"/>
</dbReference>
<dbReference type="GO" id="GO:0000932">
    <property type="term" value="C:P-body"/>
    <property type="evidence" value="ECO:0007669"/>
    <property type="project" value="TreeGrafter"/>
</dbReference>
<comment type="subcellular location">
    <subcellularLocation>
        <location evidence="1 10">Cytoplasm</location>
    </subcellularLocation>
</comment>